<evidence type="ECO:0000313" key="4">
    <source>
        <dbReference type="EMBL" id="CAG6684794.1"/>
    </source>
</evidence>
<dbReference type="AlphaFoldDB" id="A0A8D8TEB1"/>
<feature type="region of interest" description="Disordered" evidence="2">
    <location>
        <begin position="93"/>
        <end position="130"/>
    </location>
</feature>
<dbReference type="SUPFAM" id="SSF50044">
    <property type="entry name" value="SH3-domain"/>
    <property type="match status" value="1"/>
</dbReference>
<evidence type="ECO:0000256" key="1">
    <source>
        <dbReference type="ARBA" id="ARBA00022658"/>
    </source>
</evidence>
<dbReference type="GO" id="GO:0005737">
    <property type="term" value="C:cytoplasm"/>
    <property type="evidence" value="ECO:0007669"/>
    <property type="project" value="TreeGrafter"/>
</dbReference>
<dbReference type="InterPro" id="IPR035899">
    <property type="entry name" value="DBL_dom_sf"/>
</dbReference>
<dbReference type="EMBL" id="HBUF01269250">
    <property type="protein sequence ID" value="CAG6684794.1"/>
    <property type="molecule type" value="Transcribed_RNA"/>
</dbReference>
<dbReference type="EMBL" id="HBUF01269247">
    <property type="protein sequence ID" value="CAG6684783.1"/>
    <property type="molecule type" value="Transcribed_RNA"/>
</dbReference>
<protein>
    <submittedName>
        <fullName evidence="4">Muscle M-line assembly protein unc-89</fullName>
    </submittedName>
</protein>
<evidence type="ECO:0000259" key="3">
    <source>
        <dbReference type="PROSITE" id="PS50010"/>
    </source>
</evidence>
<evidence type="ECO:0000256" key="2">
    <source>
        <dbReference type="SAM" id="MobiDB-lite"/>
    </source>
</evidence>
<feature type="compositionally biased region" description="Basic residues" evidence="2">
    <location>
        <begin position="101"/>
        <end position="114"/>
    </location>
</feature>
<keyword evidence="1" id="KW-0344">Guanine-nucleotide releasing factor</keyword>
<reference evidence="4" key="1">
    <citation type="submission" date="2021-05" db="EMBL/GenBank/DDBJ databases">
        <authorList>
            <person name="Alioto T."/>
            <person name="Alioto T."/>
            <person name="Gomez Garrido J."/>
        </authorList>
    </citation>
    <scope>NUCLEOTIDE SEQUENCE</scope>
</reference>
<dbReference type="EMBL" id="HBUF01269248">
    <property type="protein sequence ID" value="CAG6684787.1"/>
    <property type="molecule type" value="Transcribed_RNA"/>
</dbReference>
<dbReference type="InterPro" id="IPR036028">
    <property type="entry name" value="SH3-like_dom_sf"/>
</dbReference>
<dbReference type="SUPFAM" id="SSF48065">
    <property type="entry name" value="DBL homology domain (DH-domain)"/>
    <property type="match status" value="1"/>
</dbReference>
<organism evidence="4">
    <name type="scientific">Cacopsylla melanoneura</name>
    <dbReference type="NCBI Taxonomy" id="428564"/>
    <lineage>
        <taxon>Eukaryota</taxon>
        <taxon>Metazoa</taxon>
        <taxon>Ecdysozoa</taxon>
        <taxon>Arthropoda</taxon>
        <taxon>Hexapoda</taxon>
        <taxon>Insecta</taxon>
        <taxon>Pterygota</taxon>
        <taxon>Neoptera</taxon>
        <taxon>Paraneoptera</taxon>
        <taxon>Hemiptera</taxon>
        <taxon>Sternorrhyncha</taxon>
        <taxon>Psylloidea</taxon>
        <taxon>Psyllidae</taxon>
        <taxon>Psyllinae</taxon>
        <taxon>Cacopsylla</taxon>
    </lineage>
</organism>
<dbReference type="InterPro" id="IPR000219">
    <property type="entry name" value="DH_dom"/>
</dbReference>
<dbReference type="PROSITE" id="PS50010">
    <property type="entry name" value="DH_2"/>
    <property type="match status" value="1"/>
</dbReference>
<feature type="domain" description="DH" evidence="3">
    <location>
        <begin position="189"/>
        <end position="313"/>
    </location>
</feature>
<dbReference type="GO" id="GO:0005085">
    <property type="term" value="F:guanyl-nucleotide exchange factor activity"/>
    <property type="evidence" value="ECO:0007669"/>
    <property type="project" value="UniProtKB-KW"/>
</dbReference>
<proteinExistence type="predicted"/>
<dbReference type="PANTHER" id="PTHR22826">
    <property type="entry name" value="RHO GUANINE EXCHANGE FACTOR-RELATED"/>
    <property type="match status" value="1"/>
</dbReference>
<dbReference type="InterPro" id="IPR051336">
    <property type="entry name" value="RhoGEF_Guanine_NuclExch_SF"/>
</dbReference>
<name>A0A8D8TEB1_9HEMI</name>
<dbReference type="Gene3D" id="1.20.900.10">
    <property type="entry name" value="Dbl homology (DH) domain"/>
    <property type="match status" value="1"/>
</dbReference>
<dbReference type="Pfam" id="PF00621">
    <property type="entry name" value="RhoGEF"/>
    <property type="match status" value="1"/>
</dbReference>
<accession>A0A8D8TEB1</accession>
<sequence>MATSKRKAFTAELTAALSKQSPGYSTSSSTQYSQASGQTVIYIAIRDYNPEGVEKEDGLRLKKGEQVVLIQSSPDPESKRAKLDDELRSEIGGSLLDNSAAKHKLSVKPPKNHPKSRDTSPGPGTAEGDNLGTAHRLLVQSLDTDETGWVPSSLLEKQQVQHYESEMMETETEVVMETSAGGVTQAKYCREAIVRELVDTEEEYGRDLQTVVDRYLKPLDSPSVPRVVRDNKDVVFSNLKQITEFHKTVLIEGVKYYADEPRMLGKTFLRLERDFDKHVQYCKDEPVAQDFLQENAEAREYFEVRQCIQGGNQ</sequence>